<organism evidence="5 6">
    <name type="scientific">Pseudovibrio denitrificans</name>
    <dbReference type="NCBI Taxonomy" id="258256"/>
    <lineage>
        <taxon>Bacteria</taxon>
        <taxon>Pseudomonadati</taxon>
        <taxon>Pseudomonadota</taxon>
        <taxon>Alphaproteobacteria</taxon>
        <taxon>Hyphomicrobiales</taxon>
        <taxon>Stappiaceae</taxon>
        <taxon>Pseudovibrio</taxon>
    </lineage>
</organism>
<feature type="domain" description="Pyruvate/ketoisovalerate oxidoreductase catalytic" evidence="3">
    <location>
        <begin position="29"/>
        <end position="210"/>
    </location>
</feature>
<keyword evidence="1" id="KW-0560">Oxidoreductase</keyword>
<dbReference type="PANTHER" id="PTHR43854:SF1">
    <property type="entry name" value="INDOLEPYRUVATE OXIDOREDUCTASE SUBUNIT IORB"/>
    <property type="match status" value="1"/>
</dbReference>
<gene>
    <name evidence="5" type="ORF">SAMN05444141_101394</name>
</gene>
<keyword evidence="6" id="KW-1185">Reference proteome</keyword>
<protein>
    <submittedName>
        <fullName evidence="5">Indolepyruvate ferredoxin oxidoreductase beta subunit</fullName>
    </submittedName>
</protein>
<dbReference type="Gene3D" id="3.40.920.10">
    <property type="entry name" value="Pyruvate-ferredoxin oxidoreductase, PFOR, domain III"/>
    <property type="match status" value="1"/>
</dbReference>
<dbReference type="InterPro" id="IPR019752">
    <property type="entry name" value="Pyrv/ketoisovalerate_OxRed_cat"/>
</dbReference>
<dbReference type="InterPro" id="IPR002869">
    <property type="entry name" value="Pyrv_flavodox_OxRed_cen"/>
</dbReference>
<sequence length="520" mass="57161">MEIDTQWQALGTGEDATRTITKIAIFAVGGQGGGVLTDWIVNLAEANGYKAQSTSVAGVAQRTGATIYYVEMAPDNGKAPVFSLSPSQGDVDIVICAELMEAGRAVIRGFVTADKTTLIASSHRILAVSEKIVPGKGEQDSNTVLSRLGSASQKLVAFNMEDVAAENGSVISSSLFGALAGSGALPFPKNTYEETIRKGGKGVNASLASFNASFDHAQSAGAAGSPVAKRPEQPQPATKFSARGPARKLAAWQLLLSRIEALPEQTCDMALAGLRKTVEFQDLEYGEEYLNHLEIVLASDTENESWELTRTAAKYIANAMCYDDTIRVADIKTQKTRFQRVHREVGPAAGSQLELTEYLHPRMEEICGTLPTRLGRWIEARPAVFNWLDRRVNKGRRIRTRSIRGFLSLWLISSLKPWRRSFLRHHIETDHLQSWRDLALKTVHSDYQLAVEILKCRRLIKGYSDTHIRGHSKFDRVLSSLALLKGRTDASDWLRRLREAALLDEKGDALEGALKTVQTL</sequence>
<dbReference type="SUPFAM" id="SSF53323">
    <property type="entry name" value="Pyruvate-ferredoxin oxidoreductase, PFOR, domain III"/>
    <property type="match status" value="1"/>
</dbReference>
<keyword evidence="5" id="KW-0670">Pyruvate</keyword>
<feature type="domain" description="DUF6537" evidence="4">
    <location>
        <begin position="269"/>
        <end position="478"/>
    </location>
</feature>
<dbReference type="RefSeq" id="WP_054782557.1">
    <property type="nucleotide sequence ID" value="NZ_FPBD01000001.1"/>
</dbReference>
<evidence type="ECO:0000313" key="5">
    <source>
        <dbReference type="EMBL" id="SFT41049.1"/>
    </source>
</evidence>
<proteinExistence type="predicted"/>
<dbReference type="AlphaFoldDB" id="A0A1I6XRB3"/>
<reference evidence="6" key="1">
    <citation type="submission" date="2016-10" db="EMBL/GenBank/DDBJ databases">
        <authorList>
            <person name="Varghese N."/>
            <person name="Submissions S."/>
        </authorList>
    </citation>
    <scope>NUCLEOTIDE SEQUENCE [LARGE SCALE GENOMIC DNA]</scope>
    <source>
        <strain evidence="6">DSM 17465</strain>
    </source>
</reference>
<dbReference type="Pfam" id="PF20169">
    <property type="entry name" value="DUF6537"/>
    <property type="match status" value="1"/>
</dbReference>
<evidence type="ECO:0000313" key="6">
    <source>
        <dbReference type="Proteomes" id="UP000183371"/>
    </source>
</evidence>
<dbReference type="NCBIfam" id="NF006179">
    <property type="entry name" value="PRK08312.1"/>
    <property type="match status" value="1"/>
</dbReference>
<dbReference type="EMBL" id="FPBD01000001">
    <property type="protein sequence ID" value="SFT41049.1"/>
    <property type="molecule type" value="Genomic_DNA"/>
</dbReference>
<feature type="region of interest" description="Disordered" evidence="2">
    <location>
        <begin position="221"/>
        <end position="242"/>
    </location>
</feature>
<evidence type="ECO:0000256" key="2">
    <source>
        <dbReference type="SAM" id="MobiDB-lite"/>
    </source>
</evidence>
<dbReference type="Proteomes" id="UP000183371">
    <property type="component" value="Unassembled WGS sequence"/>
</dbReference>
<dbReference type="Pfam" id="PF01558">
    <property type="entry name" value="POR"/>
    <property type="match status" value="1"/>
</dbReference>
<dbReference type="InterPro" id="IPR046667">
    <property type="entry name" value="DUF6537"/>
</dbReference>
<dbReference type="PANTHER" id="PTHR43854">
    <property type="entry name" value="INDOLEPYRUVATE OXIDOREDUCTASE SUBUNIT IORB"/>
    <property type="match status" value="1"/>
</dbReference>
<evidence type="ECO:0000259" key="4">
    <source>
        <dbReference type="Pfam" id="PF20169"/>
    </source>
</evidence>
<name>A0A1I6XRB3_9HYPH</name>
<dbReference type="InterPro" id="IPR052198">
    <property type="entry name" value="IorB_Oxidoreductase"/>
</dbReference>
<accession>A0A1I6XRB3</accession>
<evidence type="ECO:0000259" key="3">
    <source>
        <dbReference type="Pfam" id="PF01558"/>
    </source>
</evidence>
<evidence type="ECO:0000256" key="1">
    <source>
        <dbReference type="ARBA" id="ARBA00023002"/>
    </source>
</evidence>
<dbReference type="GO" id="GO:0016903">
    <property type="term" value="F:oxidoreductase activity, acting on the aldehyde or oxo group of donors"/>
    <property type="evidence" value="ECO:0007669"/>
    <property type="project" value="InterPro"/>
</dbReference>